<dbReference type="Proteomes" id="UP000799640">
    <property type="component" value="Unassembled WGS sequence"/>
</dbReference>
<dbReference type="EMBL" id="ML996711">
    <property type="protein sequence ID" value="KAF2395704.1"/>
    <property type="molecule type" value="Genomic_DNA"/>
</dbReference>
<reference evidence="2" key="1">
    <citation type="journal article" date="2020" name="Stud. Mycol.">
        <title>101 Dothideomycetes genomes: a test case for predicting lifestyles and emergence of pathogens.</title>
        <authorList>
            <person name="Haridas S."/>
            <person name="Albert R."/>
            <person name="Binder M."/>
            <person name="Bloem J."/>
            <person name="Labutti K."/>
            <person name="Salamov A."/>
            <person name="Andreopoulos B."/>
            <person name="Baker S."/>
            <person name="Barry K."/>
            <person name="Bills G."/>
            <person name="Bluhm B."/>
            <person name="Cannon C."/>
            <person name="Castanera R."/>
            <person name="Culley D."/>
            <person name="Daum C."/>
            <person name="Ezra D."/>
            <person name="Gonzalez J."/>
            <person name="Henrissat B."/>
            <person name="Kuo A."/>
            <person name="Liang C."/>
            <person name="Lipzen A."/>
            <person name="Lutzoni F."/>
            <person name="Magnuson J."/>
            <person name="Mondo S."/>
            <person name="Nolan M."/>
            <person name="Ohm R."/>
            <person name="Pangilinan J."/>
            <person name="Park H.-J."/>
            <person name="Ramirez L."/>
            <person name="Alfaro M."/>
            <person name="Sun H."/>
            <person name="Tritt A."/>
            <person name="Yoshinaga Y."/>
            <person name="Zwiers L.-H."/>
            <person name="Turgeon B."/>
            <person name="Goodwin S."/>
            <person name="Spatafora J."/>
            <person name="Crous P."/>
            <person name="Grigoriev I."/>
        </authorList>
    </citation>
    <scope>NUCLEOTIDE SEQUENCE</scope>
    <source>
        <strain evidence="2">CBS 262.69</strain>
    </source>
</reference>
<sequence length="195" mass="21492">MTPGYVNLAIRHPMQKLEKRREALKREEMQQTSSSKTCGTFHCDCPSCCTVHCAFVLPCLPLPFLSVRPVHITISSPTVFCASTPLSHLSQHTPKRFAPSPSPLGWKKVRVARPAKTAGGHPHDQPRRGAKPRIAKNSAAENATADPPERPDSARPSRGVPVTSTRTAHAMPIHQPEHQRPTTRPRWPIPLIPPS</sequence>
<gene>
    <name evidence="2" type="ORF">EJ06DRAFT_259528</name>
</gene>
<name>A0A6G1HIH9_9PEZI</name>
<evidence type="ECO:0000313" key="3">
    <source>
        <dbReference type="Proteomes" id="UP000799640"/>
    </source>
</evidence>
<proteinExistence type="predicted"/>
<feature type="region of interest" description="Disordered" evidence="1">
    <location>
        <begin position="115"/>
        <end position="195"/>
    </location>
</feature>
<evidence type="ECO:0000256" key="1">
    <source>
        <dbReference type="SAM" id="MobiDB-lite"/>
    </source>
</evidence>
<keyword evidence="3" id="KW-1185">Reference proteome</keyword>
<organism evidence="2 3">
    <name type="scientific">Trichodelitschia bisporula</name>
    <dbReference type="NCBI Taxonomy" id="703511"/>
    <lineage>
        <taxon>Eukaryota</taxon>
        <taxon>Fungi</taxon>
        <taxon>Dikarya</taxon>
        <taxon>Ascomycota</taxon>
        <taxon>Pezizomycotina</taxon>
        <taxon>Dothideomycetes</taxon>
        <taxon>Dothideomycetes incertae sedis</taxon>
        <taxon>Phaeotrichales</taxon>
        <taxon>Phaeotrichaceae</taxon>
        <taxon>Trichodelitschia</taxon>
    </lineage>
</organism>
<accession>A0A6G1HIH9</accession>
<protein>
    <submittedName>
        <fullName evidence="2">Uncharacterized protein</fullName>
    </submittedName>
</protein>
<dbReference type="AlphaFoldDB" id="A0A6G1HIH9"/>
<evidence type="ECO:0000313" key="2">
    <source>
        <dbReference type="EMBL" id="KAF2395704.1"/>
    </source>
</evidence>